<evidence type="ECO:0000313" key="3">
    <source>
        <dbReference type="Proteomes" id="UP001153365"/>
    </source>
</evidence>
<feature type="compositionally biased region" description="Polar residues" evidence="1">
    <location>
        <begin position="291"/>
        <end position="303"/>
    </location>
</feature>
<keyword evidence="3" id="KW-1185">Reference proteome</keyword>
<feature type="region of interest" description="Disordered" evidence="1">
    <location>
        <begin position="1"/>
        <end position="29"/>
    </location>
</feature>
<reference evidence="2" key="1">
    <citation type="submission" date="2022-06" db="EMBL/GenBank/DDBJ databases">
        <authorList>
            <consortium name="SYNGENTA / RWTH Aachen University"/>
        </authorList>
    </citation>
    <scope>NUCLEOTIDE SEQUENCE</scope>
</reference>
<feature type="region of interest" description="Disordered" evidence="1">
    <location>
        <begin position="265"/>
        <end position="284"/>
    </location>
</feature>
<feature type="region of interest" description="Disordered" evidence="1">
    <location>
        <begin position="291"/>
        <end position="356"/>
    </location>
</feature>
<evidence type="ECO:0000313" key="2">
    <source>
        <dbReference type="EMBL" id="CAH7687938.1"/>
    </source>
</evidence>
<evidence type="ECO:0000256" key="1">
    <source>
        <dbReference type="SAM" id="MobiDB-lite"/>
    </source>
</evidence>
<dbReference type="EMBL" id="CALTRL010005923">
    <property type="protein sequence ID" value="CAH7687938.1"/>
    <property type="molecule type" value="Genomic_DNA"/>
</dbReference>
<feature type="region of interest" description="Disordered" evidence="1">
    <location>
        <begin position="230"/>
        <end position="255"/>
    </location>
</feature>
<feature type="compositionally biased region" description="Low complexity" evidence="1">
    <location>
        <begin position="437"/>
        <end position="451"/>
    </location>
</feature>
<protein>
    <submittedName>
        <fullName evidence="2">Expressed protein</fullName>
    </submittedName>
</protein>
<feature type="compositionally biased region" description="Polar residues" evidence="1">
    <location>
        <begin position="334"/>
        <end position="344"/>
    </location>
</feature>
<comment type="caution">
    <text evidence="2">The sequence shown here is derived from an EMBL/GenBank/DDBJ whole genome shotgun (WGS) entry which is preliminary data.</text>
</comment>
<organism evidence="2 3">
    <name type="scientific">Phakopsora pachyrhizi</name>
    <name type="common">Asian soybean rust disease fungus</name>
    <dbReference type="NCBI Taxonomy" id="170000"/>
    <lineage>
        <taxon>Eukaryota</taxon>
        <taxon>Fungi</taxon>
        <taxon>Dikarya</taxon>
        <taxon>Basidiomycota</taxon>
        <taxon>Pucciniomycotina</taxon>
        <taxon>Pucciniomycetes</taxon>
        <taxon>Pucciniales</taxon>
        <taxon>Phakopsoraceae</taxon>
        <taxon>Phakopsora</taxon>
    </lineage>
</organism>
<accession>A0AAV0BNJ1</accession>
<proteinExistence type="predicted"/>
<gene>
    <name evidence="2" type="ORF">PPACK8108_LOCUS22807</name>
</gene>
<name>A0AAV0BNJ1_PHAPC</name>
<feature type="compositionally biased region" description="Basic residues" evidence="1">
    <location>
        <begin position="20"/>
        <end position="29"/>
    </location>
</feature>
<feature type="compositionally biased region" description="Acidic residues" evidence="1">
    <location>
        <begin position="271"/>
        <end position="281"/>
    </location>
</feature>
<dbReference type="AlphaFoldDB" id="A0AAV0BNJ1"/>
<feature type="compositionally biased region" description="Low complexity" evidence="1">
    <location>
        <begin position="9"/>
        <end position="19"/>
    </location>
</feature>
<feature type="region of interest" description="Disordered" evidence="1">
    <location>
        <begin position="426"/>
        <end position="451"/>
    </location>
</feature>
<dbReference type="Proteomes" id="UP001153365">
    <property type="component" value="Unassembled WGS sequence"/>
</dbReference>
<feature type="compositionally biased region" description="Low complexity" evidence="1">
    <location>
        <begin position="313"/>
        <end position="326"/>
    </location>
</feature>
<sequence length="451" mass="49856">MVRQSLGNSPLLSLPPISKSSKRKRRRRSVSVFTTASVDSLQCRRNDELDAVKTATLKLLDTAYEDEIIVLQADPLPPSIEVINKSENPKLDFQKTMDTSINESHDVDEAKNLIQSSSNSHLDQCKTSVQLSDPSCKASSSQIHKSQDNGFQVSREEVFCDDAISKAFNAFMAEFQAFNQNVENCQASSQLPRSKAEKRKISALYYGMPPPPPPHRNKKSRPRIFLSPLVPIANNLKETKKPTPRQASSSESDLDLEEYREMFGLSSPLNDSDEDLQESDDHEVNGQSIHDSLKKTGTTSELPQNIPVETDQESSQDMICSSSSQLSDKEKNSPKSSYSITQATKPLGASPDVESPKVKDFCNGTTCDSSTSASNLTKIASKKTSPSTEDYLTPSQKLHLSNAMRAQYWAGYYTGIFNQSIGIQSEMPKFENHKPQDPQSSSDQPSDGMAI</sequence>